<evidence type="ECO:0000256" key="8">
    <source>
        <dbReference type="ARBA" id="ARBA00022840"/>
    </source>
</evidence>
<evidence type="ECO:0000256" key="4">
    <source>
        <dbReference type="ARBA" id="ARBA00022598"/>
    </source>
</evidence>
<dbReference type="NCBIfam" id="NF000848">
    <property type="entry name" value="PRK00074.1"/>
    <property type="match status" value="1"/>
</dbReference>
<dbReference type="AlphaFoldDB" id="A0A1G2DBG1"/>
<dbReference type="CDD" id="cd01742">
    <property type="entry name" value="GATase1_GMP_Synthase"/>
    <property type="match status" value="1"/>
</dbReference>
<dbReference type="InterPro" id="IPR022310">
    <property type="entry name" value="NAD/GMP_synthase"/>
</dbReference>
<evidence type="ECO:0000256" key="7">
    <source>
        <dbReference type="ARBA" id="ARBA00022755"/>
    </source>
</evidence>
<evidence type="ECO:0000256" key="3">
    <source>
        <dbReference type="ARBA" id="ARBA00012746"/>
    </source>
</evidence>
<feature type="binding site" evidence="10">
    <location>
        <begin position="234"/>
        <end position="240"/>
    </location>
    <ligand>
        <name>ATP</name>
        <dbReference type="ChEBI" id="CHEBI:30616"/>
    </ligand>
</feature>
<evidence type="ECO:0000313" key="12">
    <source>
        <dbReference type="EMBL" id="OGZ10802.1"/>
    </source>
</evidence>
<dbReference type="InterPro" id="IPR025777">
    <property type="entry name" value="GMPS_ATP_PPase_dom"/>
</dbReference>
<reference evidence="12 13" key="1">
    <citation type="journal article" date="2016" name="Nat. Commun.">
        <title>Thousands of microbial genomes shed light on interconnected biogeochemical processes in an aquifer system.</title>
        <authorList>
            <person name="Anantharaman K."/>
            <person name="Brown C.T."/>
            <person name="Hug L.A."/>
            <person name="Sharon I."/>
            <person name="Castelle C.J."/>
            <person name="Probst A.J."/>
            <person name="Thomas B.C."/>
            <person name="Singh A."/>
            <person name="Wilkins M.J."/>
            <person name="Karaoz U."/>
            <person name="Brodie E.L."/>
            <person name="Williams K.H."/>
            <person name="Hubbard S.S."/>
            <person name="Banfield J.F."/>
        </authorList>
    </citation>
    <scope>NUCLEOTIDE SEQUENCE [LARGE SCALE GENOMIC DNA]</scope>
</reference>
<dbReference type="InterPro" id="IPR001674">
    <property type="entry name" value="GMP_synth_C"/>
</dbReference>
<evidence type="ECO:0000256" key="6">
    <source>
        <dbReference type="ARBA" id="ARBA00022749"/>
    </source>
</evidence>
<dbReference type="Proteomes" id="UP000178099">
    <property type="component" value="Unassembled WGS sequence"/>
</dbReference>
<evidence type="ECO:0000256" key="9">
    <source>
        <dbReference type="ARBA" id="ARBA00022962"/>
    </source>
</evidence>
<dbReference type="InterPro" id="IPR017926">
    <property type="entry name" value="GATASE"/>
</dbReference>
<comment type="function">
    <text evidence="1">Catalyzes the synthesis of GMP from XMP.</text>
</comment>
<dbReference type="EC" id="6.3.5.2" evidence="3"/>
<comment type="caution">
    <text evidence="12">The sequence shown here is derived from an EMBL/GenBank/DDBJ whole genome shotgun (WGS) entry which is preliminary data.</text>
</comment>
<evidence type="ECO:0000313" key="13">
    <source>
        <dbReference type="Proteomes" id="UP000178099"/>
    </source>
</evidence>
<dbReference type="Pfam" id="PF02540">
    <property type="entry name" value="NAD_synthase"/>
    <property type="match status" value="1"/>
</dbReference>
<organism evidence="12 13">
    <name type="scientific">Candidatus Lloydbacteria bacterium RIFCSPHIGHO2_02_FULL_51_22</name>
    <dbReference type="NCBI Taxonomy" id="1798663"/>
    <lineage>
        <taxon>Bacteria</taxon>
        <taxon>Candidatus Lloydiibacteriota</taxon>
    </lineage>
</organism>
<dbReference type="SUPFAM" id="SSF52402">
    <property type="entry name" value="Adenine nucleotide alpha hydrolases-like"/>
    <property type="match status" value="1"/>
</dbReference>
<evidence type="ECO:0000256" key="5">
    <source>
        <dbReference type="ARBA" id="ARBA00022741"/>
    </source>
</evidence>
<protein>
    <recommendedName>
        <fullName evidence="3">GMP synthase (glutamine-hydrolyzing)</fullName>
        <ecNumber evidence="3">6.3.5.2</ecNumber>
    </recommendedName>
</protein>
<comment type="pathway">
    <text evidence="2">Purine metabolism; GMP biosynthesis; GMP from XMP (L-Gln route): step 1/1.</text>
</comment>
<dbReference type="PRINTS" id="PR00096">
    <property type="entry name" value="GATASE"/>
</dbReference>
<evidence type="ECO:0000256" key="1">
    <source>
        <dbReference type="ARBA" id="ARBA00002332"/>
    </source>
</evidence>
<evidence type="ECO:0000256" key="2">
    <source>
        <dbReference type="ARBA" id="ARBA00005153"/>
    </source>
</evidence>
<dbReference type="InterPro" id="IPR004739">
    <property type="entry name" value="GMP_synth_GATase"/>
</dbReference>
<name>A0A1G2DBG1_9BACT</name>
<dbReference type="Gene3D" id="3.40.50.880">
    <property type="match status" value="1"/>
</dbReference>
<evidence type="ECO:0000256" key="10">
    <source>
        <dbReference type="PROSITE-ProRule" id="PRU00886"/>
    </source>
</evidence>
<dbReference type="GO" id="GO:0005524">
    <property type="term" value="F:ATP binding"/>
    <property type="evidence" value="ECO:0007669"/>
    <property type="project" value="UniProtKB-UniRule"/>
</dbReference>
<keyword evidence="5 10" id="KW-0547">Nucleotide-binding</keyword>
<dbReference type="PROSITE" id="PS51273">
    <property type="entry name" value="GATASE_TYPE_1"/>
    <property type="match status" value="1"/>
</dbReference>
<proteinExistence type="predicted"/>
<keyword evidence="6 10" id="KW-0332">GMP biosynthesis</keyword>
<feature type="domain" description="GMPS ATP-PPase" evidence="11">
    <location>
        <begin position="207"/>
        <end position="392"/>
    </location>
</feature>
<dbReference type="GO" id="GO:0003921">
    <property type="term" value="F:GMP synthase activity"/>
    <property type="evidence" value="ECO:0007669"/>
    <property type="project" value="InterPro"/>
</dbReference>
<keyword evidence="7 10" id="KW-0658">Purine biosynthesis</keyword>
<keyword evidence="4" id="KW-0436">Ligase</keyword>
<dbReference type="SUPFAM" id="SSF52317">
    <property type="entry name" value="Class I glutamine amidotransferase-like"/>
    <property type="match status" value="1"/>
</dbReference>
<keyword evidence="8 10" id="KW-0067">ATP-binding</keyword>
<dbReference type="Pfam" id="PF00958">
    <property type="entry name" value="GMP_synt_C"/>
    <property type="match status" value="1"/>
</dbReference>
<accession>A0A1G2DBG1</accession>
<gene>
    <name evidence="12" type="ORF">A3D67_01195</name>
</gene>
<evidence type="ECO:0000259" key="11">
    <source>
        <dbReference type="PROSITE" id="PS51553"/>
    </source>
</evidence>
<dbReference type="Gene3D" id="3.40.50.620">
    <property type="entry name" value="HUPs"/>
    <property type="match status" value="1"/>
</dbReference>
<dbReference type="PANTHER" id="PTHR11922:SF2">
    <property type="entry name" value="GMP SYNTHASE [GLUTAMINE-HYDROLYZING]"/>
    <property type="match status" value="1"/>
</dbReference>
<dbReference type="InterPro" id="IPR029062">
    <property type="entry name" value="Class_I_gatase-like"/>
</dbReference>
<dbReference type="PANTHER" id="PTHR11922">
    <property type="entry name" value="GMP SYNTHASE-RELATED"/>
    <property type="match status" value="1"/>
</dbReference>
<keyword evidence="9" id="KW-0315">Glutamine amidotransferase</keyword>
<dbReference type="UniPathway" id="UPA00189">
    <property type="reaction ID" value="UER00296"/>
</dbReference>
<dbReference type="PROSITE" id="PS51553">
    <property type="entry name" value="GMPS_ATP_PPASE"/>
    <property type="match status" value="1"/>
</dbReference>
<dbReference type="Gene3D" id="3.30.300.10">
    <property type="match status" value="1"/>
</dbReference>
<dbReference type="EMBL" id="MHLN01000032">
    <property type="protein sequence ID" value="OGZ10802.1"/>
    <property type="molecule type" value="Genomic_DNA"/>
</dbReference>
<dbReference type="Pfam" id="PF00117">
    <property type="entry name" value="GATase"/>
    <property type="match status" value="1"/>
</dbReference>
<dbReference type="CDD" id="cd01997">
    <property type="entry name" value="GMP_synthase_C"/>
    <property type="match status" value="1"/>
</dbReference>
<dbReference type="GO" id="GO:0005829">
    <property type="term" value="C:cytosol"/>
    <property type="evidence" value="ECO:0007669"/>
    <property type="project" value="TreeGrafter"/>
</dbReference>
<sequence length="517" mass="56260">MARLPHVAIIELGSQYTLLIERTVRELGVRSVILDPSRAAEWFKKNPVKAVILSGGAASVYEDGAPQPPEEVLSLQREDGRPVAVLGICYGMQWLAHRLGGEVKAILGQREYGGALIHLTVRGLTEMATGFFSHTPQHQSVWMSHGDSVVSLPDGFSALAHSDAGTIVAMEKNHVWGVQFHPEVTHTPQGKRILANFLRLAECENDWTPASVVASIRDDVCAQLGDERAIFGFSGGVDSTTVAAILAPVLKERLLAVTIDGGNLREGELEEIHTHAKSAGVNLRVIDAREDFNALMRNVTDAEEKRHRFKLVYSGILLRAAEDFGATTVLQGTLAPDRIESGATGGAVIKSHHNVGLTIGTLRQLHPIDNLFKYEVRALAQAIGLPKSVWNRQPFPGPGLFLRVVGAPATLEKLDVVRFADARVREILTRHGIYDTLSQLVVAYIGVNTVGVKGDARAYGGAIVVRAVETVDFMTARGVHFSDEVEDKISSVLTKHPDIVRVWYDSTDKPPATTEME</sequence>
<dbReference type="InterPro" id="IPR014729">
    <property type="entry name" value="Rossmann-like_a/b/a_fold"/>
</dbReference>